<dbReference type="InterPro" id="IPR018274">
    <property type="entry name" value="PEP_util_AS"/>
</dbReference>
<evidence type="ECO:0000256" key="17">
    <source>
        <dbReference type="PIRNR" id="PIRNR000732"/>
    </source>
</evidence>
<evidence type="ECO:0000259" key="23">
    <source>
        <dbReference type="Pfam" id="PF05524"/>
    </source>
</evidence>
<evidence type="ECO:0000256" key="7">
    <source>
        <dbReference type="ARBA" id="ARBA00016544"/>
    </source>
</evidence>
<dbReference type="InterPro" id="IPR036618">
    <property type="entry name" value="PtsI_HPr-bd_sf"/>
</dbReference>
<feature type="binding site" evidence="19">
    <location>
        <position position="334"/>
    </location>
    <ligand>
        <name>phosphoenolpyruvate</name>
        <dbReference type="ChEBI" id="CHEBI:58702"/>
    </ligand>
</feature>
<dbReference type="GO" id="GO:0008965">
    <property type="term" value="F:phosphoenolpyruvate-protein phosphotransferase activity"/>
    <property type="evidence" value="ECO:0007669"/>
    <property type="project" value="UniProtKB-EC"/>
</dbReference>
<evidence type="ECO:0000256" key="2">
    <source>
        <dbReference type="ARBA" id="ARBA00001946"/>
    </source>
</evidence>
<feature type="binding site" evidence="20">
    <location>
        <position position="431"/>
    </location>
    <ligand>
        <name>Mg(2+)</name>
        <dbReference type="ChEBI" id="CHEBI:18420"/>
    </ligand>
</feature>
<evidence type="ECO:0000256" key="19">
    <source>
        <dbReference type="PIRSR" id="PIRSR000732-2"/>
    </source>
</evidence>
<dbReference type="GO" id="GO:0046872">
    <property type="term" value="F:metal ion binding"/>
    <property type="evidence" value="ECO:0007669"/>
    <property type="project" value="UniProtKB-KW"/>
</dbReference>
<keyword evidence="15 17" id="KW-0460">Magnesium</keyword>
<evidence type="ECO:0000256" key="10">
    <source>
        <dbReference type="ARBA" id="ARBA00022597"/>
    </source>
</evidence>
<keyword evidence="11 17" id="KW-0808">Transferase</keyword>
<organism evidence="24 25">
    <name type="scientific">candidate division TA06 bacterium 34_109</name>
    <dbReference type="NCBI Taxonomy" id="1635277"/>
    <lineage>
        <taxon>Bacteria</taxon>
        <taxon>Bacteria division TA06</taxon>
    </lineage>
</organism>
<dbReference type="GO" id="GO:0009401">
    <property type="term" value="P:phosphoenolpyruvate-dependent sugar phosphotransferase system"/>
    <property type="evidence" value="ECO:0007669"/>
    <property type="project" value="UniProtKB-KW"/>
</dbReference>
<comment type="cofactor">
    <cofactor evidence="2 17 20">
        <name>Mg(2+)</name>
        <dbReference type="ChEBI" id="CHEBI:18420"/>
    </cofactor>
</comment>
<dbReference type="Pfam" id="PF00391">
    <property type="entry name" value="PEP-utilizers"/>
    <property type="match status" value="1"/>
</dbReference>
<feature type="active site" description="Proton donor" evidence="18">
    <location>
        <position position="502"/>
    </location>
</feature>
<name>A0A101I184_UNCT6</name>
<evidence type="ECO:0000256" key="14">
    <source>
        <dbReference type="ARBA" id="ARBA00022777"/>
    </source>
</evidence>
<evidence type="ECO:0000256" key="16">
    <source>
        <dbReference type="ARBA" id="ARBA00033235"/>
    </source>
</evidence>
<evidence type="ECO:0000256" key="12">
    <source>
        <dbReference type="ARBA" id="ARBA00022683"/>
    </source>
</evidence>
<dbReference type="InterPro" id="IPR006318">
    <property type="entry name" value="PTS_EI-like"/>
</dbReference>
<dbReference type="AlphaFoldDB" id="A0A101I184"/>
<feature type="binding site" evidence="19">
    <location>
        <position position="465"/>
    </location>
    <ligand>
        <name>phosphoenolpyruvate</name>
        <dbReference type="ChEBI" id="CHEBI:58702"/>
    </ligand>
</feature>
<evidence type="ECO:0000256" key="9">
    <source>
        <dbReference type="ARBA" id="ARBA00022490"/>
    </source>
</evidence>
<feature type="domain" description="Phosphotransferase system enzyme I N-terminal" evidence="23">
    <location>
        <begin position="8"/>
        <end position="129"/>
    </location>
</feature>
<feature type="binding site" evidence="20">
    <location>
        <position position="455"/>
    </location>
    <ligand>
        <name>Mg(2+)</name>
        <dbReference type="ChEBI" id="CHEBI:18420"/>
    </ligand>
</feature>
<dbReference type="EC" id="2.7.3.9" evidence="6 17"/>
<dbReference type="PATRIC" id="fig|1635277.3.peg.1746"/>
<evidence type="ECO:0000256" key="1">
    <source>
        <dbReference type="ARBA" id="ARBA00000683"/>
    </source>
</evidence>
<dbReference type="InterPro" id="IPR040442">
    <property type="entry name" value="Pyrv_kinase-like_dom_sf"/>
</dbReference>
<evidence type="ECO:0000259" key="22">
    <source>
        <dbReference type="Pfam" id="PF02896"/>
    </source>
</evidence>
<sequence>MKSNKIFRGYPASPGLVKGKLKILSNKLEIIQEYDVVDVEKEVERFLKAIEESKRELILSKENIKDTVGNQYEDIFEAQILALEDKSVIDKSVKNIRETKKNAESVYKKVISEILDRMQKTDNKYLKERSFDIVDVMNRVLKKLKNRDDQSVEVLDEIVIGAYNLTPTETMKFDRKKILGIVTESGGITSHSSILARALNIPAVVNVKNFLSNVNDGDIVIVDGYTGTVIVQPDENSEKTFKKRKEEYKNYNLKLMEMKDEESVTIDGRNIDLSANIELLEEVVEVKRYGGRGVGLFRTEFIFLEENGYPSVEKQESVYKKISEIIFPDSVIIRTVDIGGDKPIYVRNKEDNPFLGFRGIRVSLSNEKILRDQFKSILKASVKKNLKIMLPMVSKIDEVIKAKMVLDEVKKELFNQQIDFDKDIELGIMVEVPSVAILADEFAKYVDFFSLGTNDLTQYTLAVDRNNTNISQYFDSLDPAVLKLIKFTIDAAHDANIWAGICGELSSDPIAVPILVGLGVDELSMSPIFIPEIKMIIKQLSFEETKEIAKNALLLKSSDKVREFMKGVISEKFPNLIKYFLGEFYDK</sequence>
<evidence type="ECO:0000256" key="5">
    <source>
        <dbReference type="ARBA" id="ARBA00007837"/>
    </source>
</evidence>
<evidence type="ECO:0000256" key="20">
    <source>
        <dbReference type="PIRSR" id="PIRSR000732-3"/>
    </source>
</evidence>
<keyword evidence="14 17" id="KW-0418">Kinase</keyword>
<comment type="subcellular location">
    <subcellularLocation>
        <location evidence="4 17">Cytoplasm</location>
    </subcellularLocation>
</comment>
<keyword evidence="9 17" id="KW-0963">Cytoplasm</keyword>
<keyword evidence="12 17" id="KW-0598">Phosphotransferase system</keyword>
<dbReference type="PIRSF" id="PIRSF000732">
    <property type="entry name" value="PTS_enzyme_I"/>
    <property type="match status" value="1"/>
</dbReference>
<feature type="binding site" evidence="19">
    <location>
        <begin position="454"/>
        <end position="455"/>
    </location>
    <ligand>
        <name>phosphoenolpyruvate</name>
        <dbReference type="ChEBI" id="CHEBI:58702"/>
    </ligand>
</feature>
<dbReference type="GO" id="GO:0005737">
    <property type="term" value="C:cytoplasm"/>
    <property type="evidence" value="ECO:0007669"/>
    <property type="project" value="UniProtKB-SubCell"/>
</dbReference>
<dbReference type="InterPro" id="IPR024692">
    <property type="entry name" value="PTS_EI"/>
</dbReference>
<evidence type="ECO:0000256" key="6">
    <source>
        <dbReference type="ARBA" id="ARBA00012232"/>
    </source>
</evidence>
<dbReference type="InterPro" id="IPR023151">
    <property type="entry name" value="PEP_util_CS"/>
</dbReference>
<comment type="function">
    <text evidence="3 17">General (non sugar-specific) component of the phosphoenolpyruvate-dependent sugar phosphotransferase system (sugar PTS). This major carbohydrate active-transport system catalyzes the phosphorylation of incoming sugar substrates concomitantly with their translocation across the cell membrane. Enzyme I transfers the phosphoryl group from phosphoenolpyruvate (PEP) to the phosphoryl carrier protein (HPr).</text>
</comment>
<evidence type="ECO:0000256" key="3">
    <source>
        <dbReference type="ARBA" id="ARBA00002728"/>
    </source>
</evidence>
<evidence type="ECO:0000259" key="21">
    <source>
        <dbReference type="Pfam" id="PF00391"/>
    </source>
</evidence>
<keyword evidence="8 17" id="KW-0813">Transport</keyword>
<dbReference type="SUPFAM" id="SSF51621">
    <property type="entry name" value="Phosphoenolpyruvate/pyruvate domain"/>
    <property type="match status" value="1"/>
</dbReference>
<dbReference type="Pfam" id="PF02896">
    <property type="entry name" value="PEP-utilizers_C"/>
    <property type="match status" value="1"/>
</dbReference>
<feature type="active site" description="Tele-phosphohistidine intermediate" evidence="18">
    <location>
        <position position="191"/>
    </location>
</feature>
<dbReference type="Gene3D" id="3.20.20.60">
    <property type="entry name" value="Phosphoenolpyruvate-binding domains"/>
    <property type="match status" value="1"/>
</dbReference>
<protein>
    <recommendedName>
        <fullName evidence="7 17">Phosphoenolpyruvate-protein phosphotransferase</fullName>
        <ecNumber evidence="6 17">2.7.3.9</ecNumber>
    </recommendedName>
    <alternativeName>
        <fullName evidence="16 17">Phosphotransferase system, enzyme I</fullName>
    </alternativeName>
</protein>
<dbReference type="InterPro" id="IPR008279">
    <property type="entry name" value="PEP-util_enz_mobile_dom"/>
</dbReference>
<dbReference type="GO" id="GO:0016301">
    <property type="term" value="F:kinase activity"/>
    <property type="evidence" value="ECO:0007669"/>
    <property type="project" value="UniProtKB-KW"/>
</dbReference>
<dbReference type="NCBIfam" id="TIGR01417">
    <property type="entry name" value="PTS_I_fam"/>
    <property type="match status" value="1"/>
</dbReference>
<comment type="similarity">
    <text evidence="5 17">Belongs to the PEP-utilizing enzyme family.</text>
</comment>
<dbReference type="PANTHER" id="PTHR46244:SF3">
    <property type="entry name" value="PHOSPHOENOLPYRUVATE-PROTEIN PHOSPHOTRANSFERASE"/>
    <property type="match status" value="1"/>
</dbReference>
<keyword evidence="13 17" id="KW-0479">Metal-binding</keyword>
<dbReference type="PROSITE" id="PS00742">
    <property type="entry name" value="PEP_ENZYMES_2"/>
    <property type="match status" value="1"/>
</dbReference>
<comment type="caution">
    <text evidence="24">The sequence shown here is derived from an EMBL/GenBank/DDBJ whole genome shotgun (WGS) entry which is preliminary data.</text>
</comment>
<keyword evidence="10 17" id="KW-0762">Sugar transport</keyword>
<dbReference type="Proteomes" id="UP000053467">
    <property type="component" value="Unassembled WGS sequence"/>
</dbReference>
<dbReference type="PANTHER" id="PTHR46244">
    <property type="entry name" value="PHOSPHOENOLPYRUVATE-PROTEIN PHOSPHOTRANSFERASE"/>
    <property type="match status" value="1"/>
</dbReference>
<comment type="catalytic activity">
    <reaction evidence="1 17">
        <text>L-histidyl-[protein] + phosphoenolpyruvate = N(pros)-phospho-L-histidyl-[protein] + pyruvate</text>
        <dbReference type="Rhea" id="RHEA:23880"/>
        <dbReference type="Rhea" id="RHEA-COMP:9745"/>
        <dbReference type="Rhea" id="RHEA-COMP:9746"/>
        <dbReference type="ChEBI" id="CHEBI:15361"/>
        <dbReference type="ChEBI" id="CHEBI:29979"/>
        <dbReference type="ChEBI" id="CHEBI:58702"/>
        <dbReference type="ChEBI" id="CHEBI:64837"/>
        <dbReference type="EC" id="2.7.3.9"/>
    </reaction>
</comment>
<evidence type="ECO:0000256" key="15">
    <source>
        <dbReference type="ARBA" id="ARBA00022842"/>
    </source>
</evidence>
<proteinExistence type="inferred from homology"/>
<feature type="binding site" evidence="19">
    <location>
        <position position="298"/>
    </location>
    <ligand>
        <name>phosphoenolpyruvate</name>
        <dbReference type="ChEBI" id="CHEBI:58702"/>
    </ligand>
</feature>
<feature type="domain" description="PEP-utilising enzyme C-terminal" evidence="22">
    <location>
        <begin position="257"/>
        <end position="540"/>
    </location>
</feature>
<dbReference type="InterPro" id="IPR036637">
    <property type="entry name" value="Phosphohistidine_dom_sf"/>
</dbReference>
<dbReference type="Gene3D" id="3.50.30.10">
    <property type="entry name" value="Phosphohistidine domain"/>
    <property type="match status" value="1"/>
</dbReference>
<dbReference type="SUPFAM" id="SSF47831">
    <property type="entry name" value="Enzyme I of the PEP:sugar phosphotransferase system HPr-binding (sub)domain"/>
    <property type="match status" value="1"/>
</dbReference>
<dbReference type="EMBL" id="LGGX01000012">
    <property type="protein sequence ID" value="KUK86765.1"/>
    <property type="molecule type" value="Genomic_DNA"/>
</dbReference>
<dbReference type="PROSITE" id="PS00370">
    <property type="entry name" value="PEP_ENZYMES_PHOS_SITE"/>
    <property type="match status" value="1"/>
</dbReference>
<evidence type="ECO:0000256" key="18">
    <source>
        <dbReference type="PIRSR" id="PIRSR000732-1"/>
    </source>
</evidence>
<dbReference type="SUPFAM" id="SSF52009">
    <property type="entry name" value="Phosphohistidine domain"/>
    <property type="match status" value="1"/>
</dbReference>
<evidence type="ECO:0000313" key="25">
    <source>
        <dbReference type="Proteomes" id="UP000053467"/>
    </source>
</evidence>
<evidence type="ECO:0000313" key="24">
    <source>
        <dbReference type="EMBL" id="KUK86765.1"/>
    </source>
</evidence>
<dbReference type="PRINTS" id="PR01736">
    <property type="entry name" value="PHPHTRNFRASE"/>
</dbReference>
<dbReference type="Pfam" id="PF05524">
    <property type="entry name" value="PEP-utilisers_N"/>
    <property type="match status" value="1"/>
</dbReference>
<accession>A0A101I184</accession>
<dbReference type="InterPro" id="IPR008731">
    <property type="entry name" value="PTS_EIN"/>
</dbReference>
<reference evidence="25" key="1">
    <citation type="journal article" date="2015" name="MBio">
        <title>Genome-Resolved Metagenomic Analysis Reveals Roles for Candidate Phyla and Other Microbial Community Members in Biogeochemical Transformations in Oil Reservoirs.</title>
        <authorList>
            <person name="Hu P."/>
            <person name="Tom L."/>
            <person name="Singh A."/>
            <person name="Thomas B.C."/>
            <person name="Baker B.J."/>
            <person name="Piceno Y.M."/>
            <person name="Andersen G.L."/>
            <person name="Banfield J.F."/>
        </authorList>
    </citation>
    <scope>NUCLEOTIDE SEQUENCE [LARGE SCALE GENOMIC DNA]</scope>
</reference>
<evidence type="ECO:0000256" key="11">
    <source>
        <dbReference type="ARBA" id="ARBA00022679"/>
    </source>
</evidence>
<dbReference type="InterPro" id="IPR050499">
    <property type="entry name" value="PEP-utilizing_PTS_enzyme"/>
</dbReference>
<dbReference type="InterPro" id="IPR015813">
    <property type="entry name" value="Pyrv/PenolPyrv_kinase-like_dom"/>
</dbReference>
<evidence type="ECO:0000256" key="8">
    <source>
        <dbReference type="ARBA" id="ARBA00022448"/>
    </source>
</evidence>
<dbReference type="InterPro" id="IPR000121">
    <property type="entry name" value="PEP_util_C"/>
</dbReference>
<evidence type="ECO:0000256" key="13">
    <source>
        <dbReference type="ARBA" id="ARBA00022723"/>
    </source>
</evidence>
<feature type="domain" description="PEP-utilising enzyme mobile" evidence="21">
    <location>
        <begin position="159"/>
        <end position="227"/>
    </location>
</feature>
<gene>
    <name evidence="24" type="ORF">XE03_1253</name>
</gene>
<evidence type="ECO:0000256" key="4">
    <source>
        <dbReference type="ARBA" id="ARBA00004496"/>
    </source>
</evidence>
<keyword evidence="24" id="KW-0670">Pyruvate</keyword>
<dbReference type="Gene3D" id="1.10.274.10">
    <property type="entry name" value="PtsI, HPr-binding domain"/>
    <property type="match status" value="1"/>
</dbReference>